<proteinExistence type="predicted"/>
<dbReference type="Proteomes" id="UP000473574">
    <property type="component" value="Unassembled WGS sequence"/>
</dbReference>
<gene>
    <name evidence="1" type="ORF">D0962_37775</name>
</gene>
<evidence type="ECO:0000313" key="2">
    <source>
        <dbReference type="Proteomes" id="UP000473574"/>
    </source>
</evidence>
<accession>A0A6M0SKS8</accession>
<dbReference type="EMBL" id="QZCE01000019">
    <property type="protein sequence ID" value="NEZ68403.1"/>
    <property type="molecule type" value="Genomic_DNA"/>
</dbReference>
<sequence>MQILPTVQSVQGLYKNSKSVTQLSIPLAPNEQPPILVIDDELPNPTAFLIDPVQGGRFKLYANNISRQEYAGYYYDFEVAYFLKHWPRLPAPSVAEFIAVAEQVVSRGYVPPSQMSNEQIRVLKGVV</sequence>
<protein>
    <submittedName>
        <fullName evidence="1">Uncharacterized protein</fullName>
    </submittedName>
</protein>
<comment type="caution">
    <text evidence="1">The sequence shown here is derived from an EMBL/GenBank/DDBJ whole genome shotgun (WGS) entry which is preliminary data.</text>
</comment>
<name>A0A6M0SKS8_9CYAN</name>
<organism evidence="1 2">
    <name type="scientific">Adonisia turfae CCMR0082</name>
    <dbReference type="NCBI Taxonomy" id="2304604"/>
    <lineage>
        <taxon>Bacteria</taxon>
        <taxon>Bacillati</taxon>
        <taxon>Cyanobacteriota</taxon>
        <taxon>Adonisia</taxon>
        <taxon>Adonisia turfae</taxon>
    </lineage>
</organism>
<reference evidence="1 2" key="1">
    <citation type="journal article" date="2020" name="Microb. Ecol.">
        <title>Ecogenomics of the Marine Benthic Filamentous Cyanobacterium Adonisia.</title>
        <authorList>
            <person name="Walter J.M."/>
            <person name="Coutinho F.H."/>
            <person name="Leomil L."/>
            <person name="Hargreaves P.I."/>
            <person name="Campeao M.E."/>
            <person name="Vieira V.V."/>
            <person name="Silva B.S."/>
            <person name="Fistarol G.O."/>
            <person name="Salomon P.S."/>
            <person name="Sawabe T."/>
            <person name="Mino S."/>
            <person name="Hosokawa M."/>
            <person name="Miyashita H."/>
            <person name="Maruyama F."/>
            <person name="van Verk M.C."/>
            <person name="Dutilh B.E."/>
            <person name="Thompson C.C."/>
            <person name="Thompson F.L."/>
        </authorList>
    </citation>
    <scope>NUCLEOTIDE SEQUENCE [LARGE SCALE GENOMIC DNA]</scope>
    <source>
        <strain evidence="1 2">CCMR0082</strain>
    </source>
</reference>
<evidence type="ECO:0000313" key="1">
    <source>
        <dbReference type="EMBL" id="NEZ68403.1"/>
    </source>
</evidence>
<dbReference type="AlphaFoldDB" id="A0A6M0SKS8"/>